<proteinExistence type="predicted"/>
<organism evidence="1 2">
    <name type="scientific">Acinetobacter johnsonii</name>
    <dbReference type="NCBI Taxonomy" id="40214"/>
    <lineage>
        <taxon>Bacteria</taxon>
        <taxon>Pseudomonadati</taxon>
        <taxon>Pseudomonadota</taxon>
        <taxon>Gammaproteobacteria</taxon>
        <taxon>Moraxellales</taxon>
        <taxon>Moraxellaceae</taxon>
        <taxon>Acinetobacter</taxon>
    </lineage>
</organism>
<evidence type="ECO:0000313" key="2">
    <source>
        <dbReference type="Proteomes" id="UP000196240"/>
    </source>
</evidence>
<dbReference type="EMBL" id="FUUY01000012">
    <property type="protein sequence ID" value="SJX23362.1"/>
    <property type="molecule type" value="Genomic_DNA"/>
</dbReference>
<dbReference type="RefSeq" id="WP_087014423.1">
    <property type="nucleotide sequence ID" value="NZ_FUUY01000012.1"/>
</dbReference>
<protein>
    <submittedName>
        <fullName evidence="1">Uncharacterized protein</fullName>
    </submittedName>
</protein>
<reference evidence="1 2" key="1">
    <citation type="submission" date="2017-02" db="EMBL/GenBank/DDBJ databases">
        <authorList>
            <person name="Peterson S.W."/>
        </authorList>
    </citation>
    <scope>NUCLEOTIDE SEQUENCE [LARGE SCALE GENOMIC DNA]</scope>
    <source>
        <strain evidence="1">C6</strain>
    </source>
</reference>
<accession>A0A1R7QGE5</accession>
<evidence type="ECO:0000313" key="1">
    <source>
        <dbReference type="EMBL" id="SJX23362.1"/>
    </source>
</evidence>
<gene>
    <name evidence="1" type="ORF">ACNJC6_03023</name>
</gene>
<sequence length="274" mass="30939">MTNNSSVIFKSEDTALSHESETTLEHVISIMPQLIHWLIKAGVGYSEFTTALKPIFYNEAIKELDHIDHKKTDSAVSLLSGLNRRDVRNFCQTYGEYSLINQFNSQLPISVPARVIGLWVNQRLPSKIPFYGSEPSFEHLVKLVSSEKHPKSILVELIRLGIVQQEGEAVVLKSLSYTPDSNVDEIEQLFTQNISDHLSAGINNLKHNKDFLEQAVFADELTQESVLKLNKLSSDLWGIMSKSILSAAIDYTKNDEGLPNANKRFRIGVYQYDE</sequence>
<dbReference type="AlphaFoldDB" id="A0A1R7QGE5"/>
<dbReference type="Proteomes" id="UP000196240">
    <property type="component" value="Unassembled WGS sequence"/>
</dbReference>
<name>A0A1R7QGE5_ACIJO</name>